<evidence type="ECO:0000256" key="1">
    <source>
        <dbReference type="SAM" id="MobiDB-lite"/>
    </source>
</evidence>
<feature type="transmembrane region" description="Helical" evidence="2">
    <location>
        <begin position="68"/>
        <end position="91"/>
    </location>
</feature>
<evidence type="ECO:0000313" key="5">
    <source>
        <dbReference type="Proteomes" id="UP001152592"/>
    </source>
</evidence>
<dbReference type="Proteomes" id="UP001152592">
    <property type="component" value="Unassembled WGS sequence"/>
</dbReference>
<keyword evidence="2" id="KW-0812">Transmembrane</keyword>
<dbReference type="InterPro" id="IPR053001">
    <property type="entry name" value="MNNG_permease-like"/>
</dbReference>
<keyword evidence="2" id="KW-1133">Transmembrane helix</keyword>
<accession>A0A9W4JBK4</accession>
<organism evidence="4 5">
    <name type="scientific">Penicillium salamii</name>
    <dbReference type="NCBI Taxonomy" id="1612424"/>
    <lineage>
        <taxon>Eukaryota</taxon>
        <taxon>Fungi</taxon>
        <taxon>Dikarya</taxon>
        <taxon>Ascomycota</taxon>
        <taxon>Pezizomycotina</taxon>
        <taxon>Eurotiomycetes</taxon>
        <taxon>Eurotiomycetidae</taxon>
        <taxon>Eurotiales</taxon>
        <taxon>Aspergillaceae</taxon>
        <taxon>Penicillium</taxon>
    </lineage>
</organism>
<feature type="transmembrane region" description="Helical" evidence="2">
    <location>
        <begin position="300"/>
        <end position="323"/>
    </location>
</feature>
<feature type="transmembrane region" description="Helical" evidence="2">
    <location>
        <begin position="259"/>
        <end position="280"/>
    </location>
</feature>
<sequence length="510" mass="57105">MDWRSEYSPCGGREVRLIRLRSFSSQFLVSLLSSKPFFPSGSSSQFCTSPLKMIKGFGQPWRTVRTRFATSLTISCVLLQILFLGNLSYLYGTQFQESSRVHNLNLLYVDYDGGVVGQSVIDAYGLLAADSFPTIQQSRPESFPTLADVRTAVCKGDYWGAVYAFPNGSESLSSAIANGENAPVTLGIVWNGARYAAFMQSAVYSNILTLIQATRSTYYANNASAMSNMLSDQSALQAFLDPIQATEINIKPTNQGSRVLYNSVSMIMPIIMQFFCMMALNGVSSEFNLFTSLGWHANGFIRLLVSIIYTLVSSLCTTGYIWAFKETWDMNSNQFVLTWIVYWLYMHINFLIFDILTTFVPMQYMAFCVLTWMILNVSSALSPFELNPGFYRWGYTLPSHEAYQLLGQIWSNGCNNQLHIALPILFSWWVVGIVVVVYATYYRCNTALALQAKSGAPEIHSLPDEESKTPPGSSDGMLVRDRRGTVESIRLERVVYGPSYPSISQTLRAQ</sequence>
<reference evidence="4" key="1">
    <citation type="submission" date="2021-07" db="EMBL/GenBank/DDBJ databases">
        <authorList>
            <person name="Branca A.L. A."/>
        </authorList>
    </citation>
    <scope>NUCLEOTIDE SEQUENCE</scope>
</reference>
<dbReference type="OrthoDB" id="10263073at2759"/>
<gene>
    <name evidence="4" type="ORF">PSALAMII_LOCUS5686</name>
</gene>
<feature type="domain" description="DUF3533" evidence="3">
    <location>
        <begin position="76"/>
        <end position="433"/>
    </location>
</feature>
<keyword evidence="2" id="KW-0472">Membrane</keyword>
<dbReference type="GO" id="GO:0016020">
    <property type="term" value="C:membrane"/>
    <property type="evidence" value="ECO:0007669"/>
    <property type="project" value="TreeGrafter"/>
</dbReference>
<dbReference type="AlphaFoldDB" id="A0A9W4JBK4"/>
<comment type="caution">
    <text evidence="4">The sequence shown here is derived from an EMBL/GenBank/DDBJ whole genome shotgun (WGS) entry which is preliminary data.</text>
</comment>
<dbReference type="PANTHER" id="PTHR34814:SF2">
    <property type="entry name" value="DUF3533 DOMAIN-CONTAINING PROTEIN"/>
    <property type="match status" value="1"/>
</dbReference>
<proteinExistence type="predicted"/>
<dbReference type="PANTHER" id="PTHR34814">
    <property type="entry name" value="NITROSOGUANIDINE RESISTANCE PROTEIN SNG1"/>
    <property type="match status" value="1"/>
</dbReference>
<name>A0A9W4JBK4_9EURO</name>
<dbReference type="EMBL" id="CAJVPD010000236">
    <property type="protein sequence ID" value="CAG8380835.1"/>
    <property type="molecule type" value="Genomic_DNA"/>
</dbReference>
<dbReference type="Pfam" id="PF12051">
    <property type="entry name" value="DUF3533"/>
    <property type="match status" value="1"/>
</dbReference>
<evidence type="ECO:0000256" key="2">
    <source>
        <dbReference type="SAM" id="Phobius"/>
    </source>
</evidence>
<feature type="region of interest" description="Disordered" evidence="1">
    <location>
        <begin position="460"/>
        <end position="482"/>
    </location>
</feature>
<feature type="transmembrane region" description="Helical" evidence="2">
    <location>
        <begin position="420"/>
        <end position="441"/>
    </location>
</feature>
<feature type="transmembrane region" description="Helical" evidence="2">
    <location>
        <begin position="335"/>
        <end position="356"/>
    </location>
</feature>
<evidence type="ECO:0000313" key="4">
    <source>
        <dbReference type="EMBL" id="CAG8380835.1"/>
    </source>
</evidence>
<protein>
    <recommendedName>
        <fullName evidence="3">DUF3533 domain-containing protein</fullName>
    </recommendedName>
</protein>
<dbReference type="InterPro" id="IPR022703">
    <property type="entry name" value="DUF3533"/>
</dbReference>
<evidence type="ECO:0000259" key="3">
    <source>
        <dbReference type="Pfam" id="PF12051"/>
    </source>
</evidence>